<organism evidence="1 2">
    <name type="scientific">Peronosclerospora sorghi</name>
    <dbReference type="NCBI Taxonomy" id="230839"/>
    <lineage>
        <taxon>Eukaryota</taxon>
        <taxon>Sar</taxon>
        <taxon>Stramenopiles</taxon>
        <taxon>Oomycota</taxon>
        <taxon>Peronosporomycetes</taxon>
        <taxon>Peronosporales</taxon>
        <taxon>Peronosporaceae</taxon>
        <taxon>Peronosclerospora</taxon>
    </lineage>
</organism>
<sequence>MAQKWLQLIGEDGSALTSATCDVVDSEDVDTFRKAVNRGSSHLAGIAASDFIVFDVKGGALPKESSPVNDPGRDEAHAIIVQSPALTPAEALLIRTISRSSIKSFTRNAIGIREGALPDGPINLSQGQAKSAFYYAYSRFGGILVAKVYGTMYKQEFQRGVDVNFPLGSRTTSRILLSFSSLFYWKLRKQTAENYRTLVGGAVRLGTPIVEITDQFCLDVAKSHGSELLDWTCLGTTLAQLADIDITNYHSRQDLIRYLKDGHESVDTLVGQHIICCLENPSESRIKAVLNRLPNSFC</sequence>
<protein>
    <submittedName>
        <fullName evidence="1">Uncharacterized protein</fullName>
    </submittedName>
</protein>
<dbReference type="Proteomes" id="UP001163321">
    <property type="component" value="Chromosome 6"/>
</dbReference>
<gene>
    <name evidence="1" type="ORF">PsorP6_010832</name>
</gene>
<reference evidence="1 2" key="1">
    <citation type="journal article" date="2022" name="bioRxiv">
        <title>The genome of the oomycete Peronosclerospora sorghi, a cosmopolitan pathogen of maize and sorghum, is inflated with dispersed pseudogenes.</title>
        <authorList>
            <person name="Fletcher K."/>
            <person name="Martin F."/>
            <person name="Isakeit T."/>
            <person name="Cavanaugh K."/>
            <person name="Magill C."/>
            <person name="Michelmore R."/>
        </authorList>
    </citation>
    <scope>NUCLEOTIDE SEQUENCE [LARGE SCALE GENOMIC DNA]</scope>
    <source>
        <strain evidence="1">P6</strain>
    </source>
</reference>
<accession>A0ACC0VWQ9</accession>
<dbReference type="EMBL" id="CM047585">
    <property type="protein sequence ID" value="KAI9910899.1"/>
    <property type="molecule type" value="Genomic_DNA"/>
</dbReference>
<evidence type="ECO:0000313" key="2">
    <source>
        <dbReference type="Proteomes" id="UP001163321"/>
    </source>
</evidence>
<proteinExistence type="predicted"/>
<evidence type="ECO:0000313" key="1">
    <source>
        <dbReference type="EMBL" id="KAI9910899.1"/>
    </source>
</evidence>
<name>A0ACC0VWQ9_9STRA</name>
<keyword evidence="2" id="KW-1185">Reference proteome</keyword>
<comment type="caution">
    <text evidence="1">The sequence shown here is derived from an EMBL/GenBank/DDBJ whole genome shotgun (WGS) entry which is preliminary data.</text>
</comment>